<proteinExistence type="predicted"/>
<protein>
    <submittedName>
        <fullName evidence="1">Uncharacterized protein</fullName>
    </submittedName>
</protein>
<gene>
    <name evidence="1" type="ORF">ALO91_102535</name>
</gene>
<evidence type="ECO:0000313" key="1">
    <source>
        <dbReference type="EMBL" id="KPW22204.1"/>
    </source>
</evidence>
<dbReference type="AlphaFoldDB" id="A0A0P9HTD9"/>
<organism evidence="1 2">
    <name type="scientific">Pseudomonas syringae pv. aceris</name>
    <dbReference type="NCBI Taxonomy" id="199198"/>
    <lineage>
        <taxon>Bacteria</taxon>
        <taxon>Pseudomonadati</taxon>
        <taxon>Pseudomonadota</taxon>
        <taxon>Gammaproteobacteria</taxon>
        <taxon>Pseudomonadales</taxon>
        <taxon>Pseudomonadaceae</taxon>
        <taxon>Pseudomonas</taxon>
        <taxon>Pseudomonas syringae</taxon>
    </lineage>
</organism>
<reference evidence="1 2" key="1">
    <citation type="submission" date="2015-09" db="EMBL/GenBank/DDBJ databases">
        <title>Genome announcement of multiple Pseudomonas syringae strains.</title>
        <authorList>
            <person name="Thakur S."/>
            <person name="Wang P.W."/>
            <person name="Gong Y."/>
            <person name="Weir B.S."/>
            <person name="Guttman D.S."/>
        </authorList>
    </citation>
    <scope>NUCLEOTIDE SEQUENCE [LARGE SCALE GENOMIC DNA]</scope>
    <source>
        <strain evidence="1 2">ICMP2802</strain>
    </source>
</reference>
<accession>A0A0P9HTD9</accession>
<name>A0A0P9HTD9_PSESX</name>
<dbReference type="Proteomes" id="UP000050297">
    <property type="component" value="Unassembled WGS sequence"/>
</dbReference>
<comment type="caution">
    <text evidence="1">The sequence shown here is derived from an EMBL/GenBank/DDBJ whole genome shotgun (WGS) entry which is preliminary data.</text>
</comment>
<dbReference type="EMBL" id="LJPM01000196">
    <property type="protein sequence ID" value="KPW22204.1"/>
    <property type="molecule type" value="Genomic_DNA"/>
</dbReference>
<sequence>MVTVLYGKGTIERRILGSCPAKHKTINPMLSMTKTHLKPFAVKWLLIVRRKRPHASQSPSSLRTKGF</sequence>
<evidence type="ECO:0000313" key="2">
    <source>
        <dbReference type="Proteomes" id="UP000050297"/>
    </source>
</evidence>